<protein>
    <submittedName>
        <fullName evidence="6">Amino acid permease</fullName>
    </submittedName>
</protein>
<feature type="transmembrane region" description="Helical" evidence="5">
    <location>
        <begin position="419"/>
        <end position="439"/>
    </location>
</feature>
<evidence type="ECO:0000256" key="1">
    <source>
        <dbReference type="ARBA" id="ARBA00004141"/>
    </source>
</evidence>
<dbReference type="InterPro" id="IPR050598">
    <property type="entry name" value="AminoAcid_Transporter"/>
</dbReference>
<name>A0A6C0GT72_9BACT</name>
<feature type="transmembrane region" description="Helical" evidence="5">
    <location>
        <begin position="159"/>
        <end position="177"/>
    </location>
</feature>
<proteinExistence type="predicted"/>
<feature type="transmembrane region" description="Helical" evidence="5">
    <location>
        <begin position="21"/>
        <end position="39"/>
    </location>
</feature>
<feature type="transmembrane region" description="Helical" evidence="5">
    <location>
        <begin position="270"/>
        <end position="295"/>
    </location>
</feature>
<comment type="subcellular location">
    <subcellularLocation>
        <location evidence="1">Membrane</location>
        <topology evidence="1">Multi-pass membrane protein</topology>
    </subcellularLocation>
</comment>
<dbReference type="RefSeq" id="WP_162447307.1">
    <property type="nucleotide sequence ID" value="NZ_CP048222.1"/>
</dbReference>
<evidence type="ECO:0000256" key="5">
    <source>
        <dbReference type="SAM" id="Phobius"/>
    </source>
</evidence>
<keyword evidence="4 5" id="KW-0472">Membrane</keyword>
<feature type="transmembrane region" description="Helical" evidence="5">
    <location>
        <begin position="338"/>
        <end position="358"/>
    </location>
</feature>
<feature type="transmembrane region" description="Helical" evidence="5">
    <location>
        <begin position="59"/>
        <end position="85"/>
    </location>
</feature>
<evidence type="ECO:0000313" key="6">
    <source>
        <dbReference type="EMBL" id="QHT71368.1"/>
    </source>
</evidence>
<dbReference type="PANTHER" id="PTHR11785:SF512">
    <property type="entry name" value="SOBREMESA, ISOFORM B"/>
    <property type="match status" value="1"/>
</dbReference>
<dbReference type="Gene3D" id="1.20.1740.10">
    <property type="entry name" value="Amino acid/polyamine transporter I"/>
    <property type="match status" value="1"/>
</dbReference>
<dbReference type="PIRSF" id="PIRSF006060">
    <property type="entry name" value="AA_transporter"/>
    <property type="match status" value="1"/>
</dbReference>
<evidence type="ECO:0000256" key="2">
    <source>
        <dbReference type="ARBA" id="ARBA00022692"/>
    </source>
</evidence>
<feature type="transmembrane region" description="Helical" evidence="5">
    <location>
        <begin position="395"/>
        <end position="413"/>
    </location>
</feature>
<keyword evidence="3 5" id="KW-1133">Transmembrane helix</keyword>
<feature type="transmembrane region" description="Helical" evidence="5">
    <location>
        <begin position="480"/>
        <end position="497"/>
    </location>
</feature>
<feature type="transmembrane region" description="Helical" evidence="5">
    <location>
        <begin position="106"/>
        <end position="128"/>
    </location>
</feature>
<dbReference type="GO" id="GO:0015179">
    <property type="term" value="F:L-amino acid transmembrane transporter activity"/>
    <property type="evidence" value="ECO:0007669"/>
    <property type="project" value="TreeGrafter"/>
</dbReference>
<evidence type="ECO:0000256" key="3">
    <source>
        <dbReference type="ARBA" id="ARBA00022989"/>
    </source>
</evidence>
<feature type="transmembrane region" description="Helical" evidence="5">
    <location>
        <begin position="231"/>
        <end position="250"/>
    </location>
</feature>
<feature type="transmembrane region" description="Helical" evidence="5">
    <location>
        <begin position="189"/>
        <end position="211"/>
    </location>
</feature>
<evidence type="ECO:0000256" key="4">
    <source>
        <dbReference type="ARBA" id="ARBA00023136"/>
    </source>
</evidence>
<dbReference type="InterPro" id="IPR002293">
    <property type="entry name" value="AA/rel_permease1"/>
</dbReference>
<dbReference type="Pfam" id="PF13520">
    <property type="entry name" value="AA_permease_2"/>
    <property type="match status" value="1"/>
</dbReference>
<sequence>MLTKPETFPEKDTQTTHQSGLLRHIGVFAAVTVVMSSMIGSGVFKKIAPMSDGLQSPGLVLLAWLLAGIVTLMGSLTNAEIAGLIAEPGGQYVYFRRMYGKMFAFLYGWACFAVIQSASQASIAYVFAHSVNTLVPLPQLSPELEAFSLFGVIYPLKNFGVKILTVCLLCLLTTVNYRGVKYGSSVSAVFTSSVVLCIFTIVILGLTISGGSMDNIATNASGFDISRVNTSTSGLLGAMFTAMVSAFWAYDGWNNLSFLGGEVKNPKRTIPLALGIGVSLVTGIYLLINFTYLYVMPIDEMIAVFNTPNTIAAVEVVKKIATSAENFFGIAHQDTPSILSLSGITFISTLILLATFGSTNSSILSTSRVYFAMAKDGLFFKKAAYCHPVYKTPSIALLMQCTWSCILVFSGSFDQLTDMLIFAAFIFYGAGAFGVFVLRRKMPDAPRPYKAIGYPVLPALFVLCCIALVTVSLLERPLQSLTGLFLILTGLPFYLSWKKNIV</sequence>
<dbReference type="PANTHER" id="PTHR11785">
    <property type="entry name" value="AMINO ACID TRANSPORTER"/>
    <property type="match status" value="1"/>
</dbReference>
<gene>
    <name evidence="6" type="ORF">GXP67_34285</name>
</gene>
<dbReference type="KEGG" id="rhoz:GXP67_34285"/>
<reference evidence="6 7" key="1">
    <citation type="submission" date="2020-01" db="EMBL/GenBank/DDBJ databases">
        <authorList>
            <person name="Kim M.K."/>
        </authorList>
    </citation>
    <scope>NUCLEOTIDE SEQUENCE [LARGE SCALE GENOMIC DNA]</scope>
    <source>
        <strain evidence="6 7">172606-1</strain>
    </source>
</reference>
<dbReference type="EMBL" id="CP048222">
    <property type="protein sequence ID" value="QHT71368.1"/>
    <property type="molecule type" value="Genomic_DNA"/>
</dbReference>
<dbReference type="GO" id="GO:0016020">
    <property type="term" value="C:membrane"/>
    <property type="evidence" value="ECO:0007669"/>
    <property type="project" value="UniProtKB-SubCell"/>
</dbReference>
<evidence type="ECO:0000313" key="7">
    <source>
        <dbReference type="Proteomes" id="UP000480178"/>
    </source>
</evidence>
<organism evidence="6 7">
    <name type="scientific">Rhodocytophaga rosea</name>
    <dbReference type="NCBI Taxonomy" id="2704465"/>
    <lineage>
        <taxon>Bacteria</taxon>
        <taxon>Pseudomonadati</taxon>
        <taxon>Bacteroidota</taxon>
        <taxon>Cytophagia</taxon>
        <taxon>Cytophagales</taxon>
        <taxon>Rhodocytophagaceae</taxon>
        <taxon>Rhodocytophaga</taxon>
    </lineage>
</organism>
<dbReference type="Proteomes" id="UP000480178">
    <property type="component" value="Chromosome"/>
</dbReference>
<accession>A0A6C0GT72</accession>
<feature type="transmembrane region" description="Helical" evidence="5">
    <location>
        <begin position="451"/>
        <end position="474"/>
    </location>
</feature>
<keyword evidence="2 5" id="KW-0812">Transmembrane</keyword>
<keyword evidence="7" id="KW-1185">Reference proteome</keyword>
<dbReference type="AlphaFoldDB" id="A0A6C0GT72"/>